<evidence type="ECO:0000256" key="1">
    <source>
        <dbReference type="ARBA" id="ARBA00022801"/>
    </source>
</evidence>
<dbReference type="RefSeq" id="WP_200827371.1">
    <property type="nucleotide sequence ID" value="NZ_FNVO01000009.1"/>
</dbReference>
<evidence type="ECO:0000313" key="3">
    <source>
        <dbReference type="EMBL" id="SEG69859.1"/>
    </source>
</evidence>
<dbReference type="Gene3D" id="3.60.40.10">
    <property type="entry name" value="PPM-type phosphatase domain"/>
    <property type="match status" value="1"/>
</dbReference>
<evidence type="ECO:0000313" key="4">
    <source>
        <dbReference type="Proteomes" id="UP000236723"/>
    </source>
</evidence>
<evidence type="ECO:0000259" key="2">
    <source>
        <dbReference type="SMART" id="SM00331"/>
    </source>
</evidence>
<dbReference type="InterPro" id="IPR001932">
    <property type="entry name" value="PPM-type_phosphatase-like_dom"/>
</dbReference>
<dbReference type="Pfam" id="PF07228">
    <property type="entry name" value="SpoIIE"/>
    <property type="match status" value="1"/>
</dbReference>
<dbReference type="GO" id="GO:0016791">
    <property type="term" value="F:phosphatase activity"/>
    <property type="evidence" value="ECO:0007669"/>
    <property type="project" value="TreeGrafter"/>
</dbReference>
<sequence>MPGVEKVLRMLGELLRAGHLTGIEQLPGLVTKQAAVADLEQVHIYVADLRQQVLRELTGQGLDAGEGGQELPIENTLAGRAFRDVRTIAAPGAGAGRQRYWVPILEGAERLGVLRADAADGDADADADADGDGGDDVRQALEHLASMIGLQLISKNLSSDSYARLRRTEEMNVAAEMQWALVPPRSFANGQVTISAVLEPAYRVGGDAFDYAMAGDTLHLAVFDAMGHNIAAGLTANLSIATCRNQRRQGVDLASISDRIERVLIEQFGPGRYITGVLADLDLVTGRLSWVNRGHQPPVLIRGGRWVTTLNCLPAHPMGTDLDLPVTVCREDLQPGDRILLYTDGVTEARDAYGREFGLSRFTEFIIRHQADGLSVPETLRRLMGAVLAYHGGQLQDDATVVFCEWHNPIPDRENRVL</sequence>
<reference evidence="4" key="1">
    <citation type="submission" date="2016-10" db="EMBL/GenBank/DDBJ databases">
        <authorList>
            <person name="Varghese N."/>
            <person name="Submissions S."/>
        </authorList>
    </citation>
    <scope>NUCLEOTIDE SEQUENCE [LARGE SCALE GENOMIC DNA]</scope>
    <source>
        <strain evidence="4">DSM 43163</strain>
    </source>
</reference>
<accession>A0A1H6CA36</accession>
<gene>
    <name evidence="3" type="ORF">SAMN04489712_109121</name>
</gene>
<dbReference type="InterPro" id="IPR036457">
    <property type="entry name" value="PPM-type-like_dom_sf"/>
</dbReference>
<dbReference type="Proteomes" id="UP000236723">
    <property type="component" value="Unassembled WGS sequence"/>
</dbReference>
<dbReference type="InterPro" id="IPR052016">
    <property type="entry name" value="Bact_Sigma-Reg"/>
</dbReference>
<proteinExistence type="predicted"/>
<keyword evidence="4" id="KW-1185">Reference proteome</keyword>
<dbReference type="SUPFAM" id="SSF81606">
    <property type="entry name" value="PP2C-like"/>
    <property type="match status" value="1"/>
</dbReference>
<keyword evidence="1" id="KW-0378">Hydrolase</keyword>
<organism evidence="3 4">
    <name type="scientific">Thermomonospora echinospora</name>
    <dbReference type="NCBI Taxonomy" id="1992"/>
    <lineage>
        <taxon>Bacteria</taxon>
        <taxon>Bacillati</taxon>
        <taxon>Actinomycetota</taxon>
        <taxon>Actinomycetes</taxon>
        <taxon>Streptosporangiales</taxon>
        <taxon>Thermomonosporaceae</taxon>
        <taxon>Thermomonospora</taxon>
    </lineage>
</organism>
<dbReference type="SMART" id="SM00331">
    <property type="entry name" value="PP2C_SIG"/>
    <property type="match status" value="1"/>
</dbReference>
<name>A0A1H6CA36_9ACTN</name>
<dbReference type="EMBL" id="FNVO01000009">
    <property type="protein sequence ID" value="SEG69859.1"/>
    <property type="molecule type" value="Genomic_DNA"/>
</dbReference>
<dbReference type="PANTHER" id="PTHR43156">
    <property type="entry name" value="STAGE II SPORULATION PROTEIN E-RELATED"/>
    <property type="match status" value="1"/>
</dbReference>
<dbReference type="PANTHER" id="PTHR43156:SF2">
    <property type="entry name" value="STAGE II SPORULATION PROTEIN E"/>
    <property type="match status" value="1"/>
</dbReference>
<dbReference type="AlphaFoldDB" id="A0A1H6CA36"/>
<feature type="domain" description="PPM-type phosphatase" evidence="2">
    <location>
        <begin position="189"/>
        <end position="406"/>
    </location>
</feature>
<protein>
    <submittedName>
        <fullName evidence="3">Stage II sporulation protein E (SpoIIE)</fullName>
    </submittedName>
</protein>